<gene>
    <name evidence="2" type="ORF">SLS62_000048</name>
</gene>
<dbReference type="EMBL" id="JAKJXP020000001">
    <property type="protein sequence ID" value="KAK7757671.1"/>
    <property type="molecule type" value="Genomic_DNA"/>
</dbReference>
<protein>
    <recommendedName>
        <fullName evidence="1">Stress-response A/B barrel domain-containing protein</fullName>
    </recommendedName>
</protein>
<evidence type="ECO:0000313" key="2">
    <source>
        <dbReference type="EMBL" id="KAK7757671.1"/>
    </source>
</evidence>
<accession>A0AAN9YUP4</accession>
<dbReference type="PROSITE" id="PS51502">
    <property type="entry name" value="S_R_A_B_BARREL"/>
    <property type="match status" value="1"/>
</dbReference>
<reference evidence="2 3" key="1">
    <citation type="submission" date="2024-02" db="EMBL/GenBank/DDBJ databases">
        <title>De novo assembly and annotation of 12 fungi associated with fruit tree decline syndrome in Ontario, Canada.</title>
        <authorList>
            <person name="Sulman M."/>
            <person name="Ellouze W."/>
            <person name="Ilyukhin E."/>
        </authorList>
    </citation>
    <scope>NUCLEOTIDE SEQUENCE [LARGE SCALE GENOMIC DNA]</scope>
    <source>
        <strain evidence="2 3">M11/M66-122</strain>
    </source>
</reference>
<dbReference type="Gene3D" id="3.30.70.100">
    <property type="match status" value="1"/>
</dbReference>
<evidence type="ECO:0000313" key="3">
    <source>
        <dbReference type="Proteomes" id="UP001320420"/>
    </source>
</evidence>
<dbReference type="SUPFAM" id="SSF54909">
    <property type="entry name" value="Dimeric alpha+beta barrel"/>
    <property type="match status" value="1"/>
</dbReference>
<dbReference type="Proteomes" id="UP001320420">
    <property type="component" value="Unassembled WGS sequence"/>
</dbReference>
<keyword evidence="3" id="KW-1185">Reference proteome</keyword>
<name>A0AAN9YUP4_9PEZI</name>
<evidence type="ECO:0000259" key="1">
    <source>
        <dbReference type="PROSITE" id="PS51502"/>
    </source>
</evidence>
<comment type="caution">
    <text evidence="2">The sequence shown here is derived from an EMBL/GenBank/DDBJ whole genome shotgun (WGS) entry which is preliminary data.</text>
</comment>
<dbReference type="InterPro" id="IPR011008">
    <property type="entry name" value="Dimeric_a/b-barrel"/>
</dbReference>
<proteinExistence type="predicted"/>
<feature type="domain" description="Stress-response A/B barrel" evidence="1">
    <location>
        <begin position="1"/>
        <end position="106"/>
    </location>
</feature>
<dbReference type="Pfam" id="PF07876">
    <property type="entry name" value="Dabb"/>
    <property type="match status" value="1"/>
</dbReference>
<organism evidence="2 3">
    <name type="scientific">Diatrype stigma</name>
    <dbReference type="NCBI Taxonomy" id="117547"/>
    <lineage>
        <taxon>Eukaryota</taxon>
        <taxon>Fungi</taxon>
        <taxon>Dikarya</taxon>
        <taxon>Ascomycota</taxon>
        <taxon>Pezizomycotina</taxon>
        <taxon>Sordariomycetes</taxon>
        <taxon>Xylariomycetidae</taxon>
        <taxon>Xylariales</taxon>
        <taxon>Diatrypaceae</taxon>
        <taxon>Diatrype</taxon>
    </lineage>
</organism>
<dbReference type="InterPro" id="IPR013097">
    <property type="entry name" value="Dabb"/>
</dbReference>
<sequence>MFKIPNPEDQQRLVEEYDVLAKNSRKDGKPYILSMHVGRQLTDGNNNENVDPRSQGWTVVAETRFASLADMRYYDEADAAHAALREKAKKGCGIVGGPAGVLTVYFEAGVEVGAEKE</sequence>
<dbReference type="AlphaFoldDB" id="A0AAN9YUP4"/>
<dbReference type="SMART" id="SM00886">
    <property type="entry name" value="Dabb"/>
    <property type="match status" value="1"/>
</dbReference>